<keyword evidence="5 8" id="KW-0460">Magnesium</keyword>
<keyword evidence="14" id="KW-1185">Reference proteome</keyword>
<comment type="cofactor">
    <cofactor evidence="8">
        <name>Mg(2+)</name>
        <dbReference type="ChEBI" id="CHEBI:18420"/>
    </cofactor>
    <text evidence="8">Binds 1 Mg(2+) per subunit.</text>
</comment>
<evidence type="ECO:0000256" key="2">
    <source>
        <dbReference type="ARBA" id="ARBA00007812"/>
    </source>
</evidence>
<organism evidence="13 14">
    <name type="scientific">Acanthamoeba castellanii (strain ATCC 30010 / Neff)</name>
    <dbReference type="NCBI Taxonomy" id="1257118"/>
    <lineage>
        <taxon>Eukaryota</taxon>
        <taxon>Amoebozoa</taxon>
        <taxon>Discosea</taxon>
        <taxon>Longamoebia</taxon>
        <taxon>Centramoebida</taxon>
        <taxon>Acanthamoebidae</taxon>
        <taxon>Acanthamoeba</taxon>
    </lineage>
</organism>
<dbReference type="OrthoDB" id="3970464at2759"/>
<evidence type="ECO:0000259" key="11">
    <source>
        <dbReference type="Pfam" id="PF02775"/>
    </source>
</evidence>
<dbReference type="Gene3D" id="3.40.50.970">
    <property type="match status" value="2"/>
</dbReference>
<evidence type="ECO:0000256" key="6">
    <source>
        <dbReference type="ARBA" id="ARBA00023052"/>
    </source>
</evidence>
<dbReference type="InterPro" id="IPR029035">
    <property type="entry name" value="DHS-like_NAD/FAD-binding_dom"/>
</dbReference>
<dbReference type="SUPFAM" id="SSF52518">
    <property type="entry name" value="Thiamin diphosphate-binding fold (THDP-binding)"/>
    <property type="match status" value="2"/>
</dbReference>
<dbReference type="SUPFAM" id="SSF52467">
    <property type="entry name" value="DHS-like NAD/FAD-binding domain"/>
    <property type="match status" value="1"/>
</dbReference>
<evidence type="ECO:0000313" key="14">
    <source>
        <dbReference type="Proteomes" id="UP000011083"/>
    </source>
</evidence>
<evidence type="ECO:0000256" key="4">
    <source>
        <dbReference type="ARBA" id="ARBA00022793"/>
    </source>
</evidence>
<feature type="binding site" evidence="8">
    <location>
        <position position="484"/>
    </location>
    <ligand>
        <name>Mg(2+)</name>
        <dbReference type="ChEBI" id="CHEBI:18420"/>
    </ligand>
</feature>
<dbReference type="RefSeq" id="XP_004335057.1">
    <property type="nucleotide sequence ID" value="XM_004335009.1"/>
</dbReference>
<evidence type="ECO:0000256" key="1">
    <source>
        <dbReference type="ARBA" id="ARBA00001964"/>
    </source>
</evidence>
<comment type="similarity">
    <text evidence="2 9">Belongs to the TPP enzyme family.</text>
</comment>
<accession>L8GJP7</accession>
<dbReference type="GeneID" id="14913272"/>
<sequence length="582" mass="64499">MEATKNGKTTVGDYLLTRLRQLGVDHMFGVCGDFVLGFCNQVIESGMEYVGTCNELNAGYAADGYARIKGLAAVTTTYAVGELSALNAVAGSFAERIPVVVISGSPTTEDQRKQPLLHHTLGDYSIPFKIFSHVTSAQTILNDPESAPREIDRVLSVCLTKLSPVYISLPADICNAECAAPDPNFKFVKEIDVDSQVLEECMEETLKMVEAAQKPIIIADMELIRKKLHKQFRHLLEKSGFPYVTVMMGKAVIDEDHPQFIGLYEGNRSRAYVKDRVENADCIIYLGALMTDFNTGGFSADLKPKKLITATNDKVNVKFHSYDNIPLATFMAQLSERLTKRDPENLDIKRAIYGCVHKPARYSDKDDGAEKHAMKKGEKTTLRRFFDRVSDFLQPNSVVIAETGVSMFSVAETLLPKGCDFIGQIFYGSIGYTVGATLGVAIALKNTDREVVLFVGDGSFQVTAQDLSTYIRNNLKPVVFLINNDGYTIERAITDRHPLYNNIQPWAYHLLPYVFAGGKDEATKGAEVFTEDQLDDVLENFVPKNRKEGRMSLVEVHFDRMDIPSSLAAAGESMAKKNQIAK</sequence>
<evidence type="ECO:0000259" key="12">
    <source>
        <dbReference type="Pfam" id="PF02776"/>
    </source>
</evidence>
<dbReference type="GO" id="GO:0000287">
    <property type="term" value="F:magnesium ion binding"/>
    <property type="evidence" value="ECO:0007669"/>
    <property type="project" value="InterPro"/>
</dbReference>
<dbReference type="PANTHER" id="PTHR43452">
    <property type="entry name" value="PYRUVATE DECARBOXYLASE"/>
    <property type="match status" value="1"/>
</dbReference>
<keyword evidence="6 9" id="KW-0786">Thiamine pyrophosphate</keyword>
<feature type="domain" description="Thiamine pyrophosphate enzyme N-terminal TPP-binding" evidence="12">
    <location>
        <begin position="10"/>
        <end position="114"/>
    </location>
</feature>
<dbReference type="GO" id="GO:0030976">
    <property type="term" value="F:thiamine pyrophosphate binding"/>
    <property type="evidence" value="ECO:0007669"/>
    <property type="project" value="InterPro"/>
</dbReference>
<dbReference type="InterPro" id="IPR012110">
    <property type="entry name" value="PDC/IPDC-like"/>
</dbReference>
<protein>
    <recommendedName>
        <fullName evidence="15">Pyruvate decarboxylase</fullName>
    </recommendedName>
</protein>
<dbReference type="KEGG" id="acan:ACA1_097280"/>
<dbReference type="Proteomes" id="UP000011083">
    <property type="component" value="Unassembled WGS sequence"/>
</dbReference>
<dbReference type="InterPro" id="IPR012001">
    <property type="entry name" value="Thiamin_PyroP_enz_TPP-bd_dom"/>
</dbReference>
<evidence type="ECO:0000313" key="13">
    <source>
        <dbReference type="EMBL" id="ELR13044.1"/>
    </source>
</evidence>
<dbReference type="Pfam" id="PF00205">
    <property type="entry name" value="TPP_enzyme_M"/>
    <property type="match status" value="1"/>
</dbReference>
<dbReference type="FunFam" id="3.40.50.970:FF:000019">
    <property type="entry name" value="Pyruvate decarboxylase isozyme"/>
    <property type="match status" value="1"/>
</dbReference>
<feature type="binding site" evidence="8">
    <location>
        <position position="457"/>
    </location>
    <ligand>
        <name>Mg(2+)</name>
        <dbReference type="ChEBI" id="CHEBI:18420"/>
    </ligand>
</feature>
<dbReference type="PIRSF" id="PIRSF036565">
    <property type="entry name" value="Pyruvt_ip_decrb"/>
    <property type="match status" value="1"/>
</dbReference>
<dbReference type="STRING" id="1257118.L8GJP7"/>
<dbReference type="InterPro" id="IPR011766">
    <property type="entry name" value="TPP_enzyme_TPP-bd"/>
</dbReference>
<evidence type="ECO:0008006" key="15">
    <source>
        <dbReference type="Google" id="ProtNLM"/>
    </source>
</evidence>
<comment type="cofactor">
    <cofactor evidence="1">
        <name>thiamine diphosphate</name>
        <dbReference type="ChEBI" id="CHEBI:58937"/>
    </cofactor>
</comment>
<keyword evidence="4" id="KW-0210">Decarboxylase</keyword>
<feature type="binding site" evidence="8">
    <location>
        <position position="486"/>
    </location>
    <ligand>
        <name>Mg(2+)</name>
        <dbReference type="ChEBI" id="CHEBI:18420"/>
    </ligand>
</feature>
<evidence type="ECO:0000256" key="8">
    <source>
        <dbReference type="PIRSR" id="PIRSR036565-2"/>
    </source>
</evidence>
<dbReference type="GO" id="GO:0005829">
    <property type="term" value="C:cytosol"/>
    <property type="evidence" value="ECO:0007669"/>
    <property type="project" value="TreeGrafter"/>
</dbReference>
<dbReference type="Pfam" id="PF02776">
    <property type="entry name" value="TPP_enzyme_N"/>
    <property type="match status" value="1"/>
</dbReference>
<dbReference type="PANTHER" id="PTHR43452:SF30">
    <property type="entry name" value="PYRUVATE DECARBOXYLASE ISOZYME 1-RELATED"/>
    <property type="match status" value="1"/>
</dbReference>
<dbReference type="OMA" id="IHGPEQR"/>
<dbReference type="InterPro" id="IPR047213">
    <property type="entry name" value="TPP_PYR_PDC_IPDC-like"/>
</dbReference>
<dbReference type="CDD" id="cd07038">
    <property type="entry name" value="TPP_PYR_PDC_IPDC_like"/>
    <property type="match status" value="1"/>
</dbReference>
<evidence type="ECO:0000259" key="10">
    <source>
        <dbReference type="Pfam" id="PF00205"/>
    </source>
</evidence>
<keyword evidence="7" id="KW-0456">Lyase</keyword>
<dbReference type="GO" id="GO:0004737">
    <property type="term" value="F:pyruvate decarboxylase activity"/>
    <property type="evidence" value="ECO:0007669"/>
    <property type="project" value="TreeGrafter"/>
</dbReference>
<dbReference type="VEuPathDB" id="AmoebaDB:ACA1_097280"/>
<dbReference type="Pfam" id="PF02775">
    <property type="entry name" value="TPP_enzyme_C"/>
    <property type="match status" value="1"/>
</dbReference>
<dbReference type="GO" id="GO:0000949">
    <property type="term" value="P:aromatic amino acid family catabolic process to alcohol via Ehrlich pathway"/>
    <property type="evidence" value="ECO:0007669"/>
    <property type="project" value="TreeGrafter"/>
</dbReference>
<feature type="domain" description="Thiamine pyrophosphate enzyme TPP-binding" evidence="11">
    <location>
        <begin position="421"/>
        <end position="556"/>
    </location>
</feature>
<evidence type="ECO:0000256" key="9">
    <source>
        <dbReference type="RuleBase" id="RU362132"/>
    </source>
</evidence>
<keyword evidence="3 8" id="KW-0479">Metal-binding</keyword>
<dbReference type="EMBL" id="KB008103">
    <property type="protein sequence ID" value="ELR13044.1"/>
    <property type="molecule type" value="Genomic_DNA"/>
</dbReference>
<gene>
    <name evidence="13" type="ORF">ACA1_097280</name>
</gene>
<name>L8GJP7_ACACF</name>
<evidence type="ECO:0000256" key="5">
    <source>
        <dbReference type="ARBA" id="ARBA00022842"/>
    </source>
</evidence>
<dbReference type="CDD" id="cd02005">
    <property type="entry name" value="TPP_PDC_IPDC"/>
    <property type="match status" value="1"/>
</dbReference>
<dbReference type="InterPro" id="IPR047214">
    <property type="entry name" value="TPP_PDC_IPDC"/>
</dbReference>
<dbReference type="InterPro" id="IPR012000">
    <property type="entry name" value="Thiamin_PyroP_enz_cen_dom"/>
</dbReference>
<evidence type="ECO:0000256" key="3">
    <source>
        <dbReference type="ARBA" id="ARBA00022723"/>
    </source>
</evidence>
<dbReference type="InterPro" id="IPR029061">
    <property type="entry name" value="THDP-binding"/>
</dbReference>
<feature type="domain" description="Thiamine pyrophosphate enzyme central" evidence="10">
    <location>
        <begin position="203"/>
        <end position="329"/>
    </location>
</feature>
<dbReference type="FunFam" id="3.40.50.970:FF:000024">
    <property type="entry name" value="Pyruvate decarboxylase isozyme"/>
    <property type="match status" value="1"/>
</dbReference>
<dbReference type="AlphaFoldDB" id="L8GJP7"/>
<evidence type="ECO:0000256" key="7">
    <source>
        <dbReference type="ARBA" id="ARBA00023239"/>
    </source>
</evidence>
<dbReference type="Gene3D" id="3.40.50.1220">
    <property type="entry name" value="TPP-binding domain"/>
    <property type="match status" value="1"/>
</dbReference>
<reference evidence="13 14" key="1">
    <citation type="journal article" date="2013" name="Genome Biol.">
        <title>Genome of Acanthamoeba castellanii highlights extensive lateral gene transfer and early evolution of tyrosine kinase signaling.</title>
        <authorList>
            <person name="Clarke M."/>
            <person name="Lohan A.J."/>
            <person name="Liu B."/>
            <person name="Lagkouvardos I."/>
            <person name="Roy S."/>
            <person name="Zafar N."/>
            <person name="Bertelli C."/>
            <person name="Schilde C."/>
            <person name="Kianianmomeni A."/>
            <person name="Burglin T.R."/>
            <person name="Frech C."/>
            <person name="Turcotte B."/>
            <person name="Kopec K.O."/>
            <person name="Synnott J.M."/>
            <person name="Choo C."/>
            <person name="Paponov I."/>
            <person name="Finkler A."/>
            <person name="Soon Heng Tan C."/>
            <person name="Hutchins A.P."/>
            <person name="Weinmeier T."/>
            <person name="Rattei T."/>
            <person name="Chu J.S."/>
            <person name="Gimenez G."/>
            <person name="Irimia M."/>
            <person name="Rigden D.J."/>
            <person name="Fitzpatrick D.A."/>
            <person name="Lorenzo-Morales J."/>
            <person name="Bateman A."/>
            <person name="Chiu C.H."/>
            <person name="Tang P."/>
            <person name="Hegemann P."/>
            <person name="Fromm H."/>
            <person name="Raoult D."/>
            <person name="Greub G."/>
            <person name="Miranda-Saavedra D."/>
            <person name="Chen N."/>
            <person name="Nash P."/>
            <person name="Ginger M.L."/>
            <person name="Horn M."/>
            <person name="Schaap P."/>
            <person name="Caler L."/>
            <person name="Loftus B."/>
        </authorList>
    </citation>
    <scope>NUCLEOTIDE SEQUENCE [LARGE SCALE GENOMIC DNA]</scope>
    <source>
        <strain evidence="13 14">Neff</strain>
    </source>
</reference>
<proteinExistence type="inferred from homology"/>